<dbReference type="PANTHER" id="PTHR10622:SF13">
    <property type="entry name" value="NACHT DOMAIN-CONTAINING PROTEIN"/>
    <property type="match status" value="1"/>
</dbReference>
<organism evidence="4 5">
    <name type="scientific">Pseudopithomyces chartarum</name>
    <dbReference type="NCBI Taxonomy" id="1892770"/>
    <lineage>
        <taxon>Eukaryota</taxon>
        <taxon>Fungi</taxon>
        <taxon>Dikarya</taxon>
        <taxon>Ascomycota</taxon>
        <taxon>Pezizomycotina</taxon>
        <taxon>Dothideomycetes</taxon>
        <taxon>Pleosporomycetidae</taxon>
        <taxon>Pleosporales</taxon>
        <taxon>Massarineae</taxon>
        <taxon>Didymosphaeriaceae</taxon>
        <taxon>Pseudopithomyces</taxon>
    </lineage>
</organism>
<dbReference type="PANTHER" id="PTHR10622">
    <property type="entry name" value="HET DOMAIN-CONTAINING PROTEIN"/>
    <property type="match status" value="1"/>
</dbReference>
<dbReference type="PROSITE" id="PS50837">
    <property type="entry name" value="NACHT"/>
    <property type="match status" value="1"/>
</dbReference>
<dbReference type="Pfam" id="PF03184">
    <property type="entry name" value="DDE_1"/>
    <property type="match status" value="1"/>
</dbReference>
<dbReference type="Gene3D" id="3.30.420.10">
    <property type="entry name" value="Ribonuclease H-like superfamily/Ribonuclease H"/>
    <property type="match status" value="1"/>
</dbReference>
<keyword evidence="5" id="KW-1185">Reference proteome</keyword>
<dbReference type="FunFam" id="3.40.50.300:FF:001638">
    <property type="entry name" value="NACHT and WD40 domain protein"/>
    <property type="match status" value="1"/>
</dbReference>
<dbReference type="InterPro" id="IPR056884">
    <property type="entry name" value="NPHP3-like_N"/>
</dbReference>
<dbReference type="SUPFAM" id="SSF52540">
    <property type="entry name" value="P-loop containing nucleoside triphosphate hydrolases"/>
    <property type="match status" value="1"/>
</dbReference>
<dbReference type="Pfam" id="PF06985">
    <property type="entry name" value="HET"/>
    <property type="match status" value="1"/>
</dbReference>
<name>A0AAN6RMN3_9PLEO</name>
<gene>
    <name evidence="4" type="ORF">GRF29_8g2546651</name>
</gene>
<dbReference type="Pfam" id="PF24883">
    <property type="entry name" value="NPHP3_N"/>
    <property type="match status" value="1"/>
</dbReference>
<dbReference type="GO" id="GO:0003676">
    <property type="term" value="F:nucleic acid binding"/>
    <property type="evidence" value="ECO:0007669"/>
    <property type="project" value="InterPro"/>
</dbReference>
<dbReference type="Proteomes" id="UP001280581">
    <property type="component" value="Unassembled WGS sequence"/>
</dbReference>
<accession>A0AAN6RMN3</accession>
<dbReference type="InterPro" id="IPR027417">
    <property type="entry name" value="P-loop_NTPase"/>
</dbReference>
<dbReference type="EMBL" id="WVTA01000002">
    <property type="protein sequence ID" value="KAK3216204.1"/>
    <property type="molecule type" value="Genomic_DNA"/>
</dbReference>
<dbReference type="AlphaFoldDB" id="A0AAN6RMN3"/>
<keyword evidence="1" id="KW-0677">Repeat</keyword>
<evidence type="ECO:0000313" key="5">
    <source>
        <dbReference type="Proteomes" id="UP001280581"/>
    </source>
</evidence>
<evidence type="ECO:0000259" key="3">
    <source>
        <dbReference type="PROSITE" id="PS50837"/>
    </source>
</evidence>
<dbReference type="InterPro" id="IPR004875">
    <property type="entry name" value="DDE_SF_endonuclease_dom"/>
</dbReference>
<feature type="region of interest" description="Disordered" evidence="2">
    <location>
        <begin position="344"/>
        <end position="384"/>
    </location>
</feature>
<comment type="caution">
    <text evidence="4">The sequence shown here is derived from an EMBL/GenBank/DDBJ whole genome shotgun (WGS) entry which is preliminary data.</text>
</comment>
<evidence type="ECO:0000256" key="2">
    <source>
        <dbReference type="SAM" id="MobiDB-lite"/>
    </source>
</evidence>
<evidence type="ECO:0000256" key="1">
    <source>
        <dbReference type="ARBA" id="ARBA00022737"/>
    </source>
</evidence>
<proteinExistence type="predicted"/>
<dbReference type="Gene3D" id="3.40.50.300">
    <property type="entry name" value="P-loop containing nucleotide triphosphate hydrolases"/>
    <property type="match status" value="1"/>
</dbReference>
<dbReference type="InterPro" id="IPR010730">
    <property type="entry name" value="HET"/>
</dbReference>
<dbReference type="InterPro" id="IPR007111">
    <property type="entry name" value="NACHT_NTPase"/>
</dbReference>
<evidence type="ECO:0000313" key="4">
    <source>
        <dbReference type="EMBL" id="KAK3216204.1"/>
    </source>
</evidence>
<reference evidence="4 5" key="1">
    <citation type="submission" date="2021-02" db="EMBL/GenBank/DDBJ databases">
        <title>Genome assembly of Pseudopithomyces chartarum.</title>
        <authorList>
            <person name="Jauregui R."/>
            <person name="Singh J."/>
            <person name="Voisey C."/>
        </authorList>
    </citation>
    <scope>NUCLEOTIDE SEQUENCE [LARGE SCALE GENOMIC DNA]</scope>
    <source>
        <strain evidence="4 5">AGR01</strain>
    </source>
</reference>
<protein>
    <recommendedName>
        <fullName evidence="3">NACHT domain-containing protein</fullName>
    </recommendedName>
</protein>
<feature type="compositionally biased region" description="Basic and acidic residues" evidence="2">
    <location>
        <begin position="374"/>
        <end position="384"/>
    </location>
</feature>
<sequence>MDETGVMLSKLGSAKVLVGKDDRQGSRGAGVKRTMVTAIECISADGRALLPLIIWPASTHRSNWTTYETPGWHYAHSENGYNDSKISLEWLTRVFEPQTREKANGKPRVLICDGFGTHETLEVLEFCFANNIILCRLPSHTSHKLQPCDVGPFAPLKTAYREQVERLNHGGVDTVGKEHFISLYSPARDRALTQRNIRAGWSATGLFPFNPERVLKDVPKPPANVITQGVEAANTSSLDEALHTPITPVTPVTTEALTSLHDLIVKDTDSLDRMSKDRLQKRIQKMASAARLLFAEQALLQDRNRFLLQINREAKARRSTRSVVLGKAKVMSFEDLEEARARRTAKEQALANKPKRGRKRKSDAPEELTALPSRKHDGPELAEREELSIHSFDDDAIPLYAILSHTWGPDRDEVTFADLETDRGRTKPGYEKIVFCGKQARHDGLQYFWIDTCCIDTANKAEHASAIRSMFRWYRNAARCYVYLSDVSNKSLVVDRGYSNSPWLLWIWLLSVLHYLLGRCSSTIQRLYLRHVSCPSTVGDVIYSQQAPESALQKSRWFTRGWTLQELLAPSTVEFFSREGIKLGDKLSLAEELRKVTGIPTLALQGKPLSGFRVHERIEWSEHRTTKIPVDRAYALMGILGVSLSPIDGESPAEAMKRVTDEVDKQNKCVQDLRSSNPRDDKTRIQQTKGGLLTDAYRWVLDNDIFKRWQQNSESQVLWIKGDPGKGKTMLLCGIIDELHNSLPKNDLLAYFFCQATDSRINSATAVLRGLLYMLVSQEPSLVSHVRNRHDHAGKALFEDANAWIALTEIFANVLQDPQLRTTYLVIDALDECVTDQPRLLDFVAKQSSASHRVKWIVAGRNWPAIEEKLERAKHKVMLSLELNAESVAAAVKIFIQQKVDRLAQEKCYKPEIKDAVLRHLTLNANDTFLWVALVCQELERTENWDVREKLALFPPGLNSLYERMMDQISGSGSAKICLQVLASTAVLYRPVTIRELVLLAEQLGRFVNDLESVRKIVSLCGSFLTLQDDTVYFVHQSAKDFLFSTAYNHVFSDSAERVHQEIFLKSLAILSRTLHRDIYGLKMLGSSIKDVEPPSPDPLADSVNNPQVRDAVLEFLKEKYLYCVHGKAVVTRAGSTRS</sequence>
<feature type="domain" description="NACHT" evidence="3">
    <location>
        <begin position="716"/>
        <end position="937"/>
    </location>
</feature>
<dbReference type="InterPro" id="IPR036397">
    <property type="entry name" value="RNaseH_sf"/>
</dbReference>